<dbReference type="PANTHER" id="PTHR36847:SF1">
    <property type="entry name" value="AMIDOLIGASE ENZYME"/>
    <property type="match status" value="1"/>
</dbReference>
<evidence type="ECO:0000313" key="3">
    <source>
        <dbReference type="Proteomes" id="UP000799436"/>
    </source>
</evidence>
<evidence type="ECO:0000313" key="2">
    <source>
        <dbReference type="EMBL" id="KAF2774084.1"/>
    </source>
</evidence>
<organism evidence="2 3">
    <name type="scientific">Teratosphaeria nubilosa</name>
    <dbReference type="NCBI Taxonomy" id="161662"/>
    <lineage>
        <taxon>Eukaryota</taxon>
        <taxon>Fungi</taxon>
        <taxon>Dikarya</taxon>
        <taxon>Ascomycota</taxon>
        <taxon>Pezizomycotina</taxon>
        <taxon>Dothideomycetes</taxon>
        <taxon>Dothideomycetidae</taxon>
        <taxon>Mycosphaerellales</taxon>
        <taxon>Teratosphaeriaceae</taxon>
        <taxon>Teratosphaeria</taxon>
    </lineage>
</organism>
<sequence>MHSTKRIGGAKHPLMIQHNRFGYQYWDTTVISPGAYNMPWATHHHMSVYNRRGRAARDSPMLTHDFQESRYPAEYLDDPEIRKAAFEYSCPAQLTLINRAPNLEALRHMQEDWSHNSTVNLENLPTREELSEGMKRKMTIEFRQHAGTLSVTEILAWINVITNIVGFSHTVSDRELVMLGADQWSSPFHTTDSFLNAIGCAPKTIKHYREKAGLRPGRPSYAQRRFDRVTGQPMMSFHAEEPTAALIRLLANQYLQSNAPDEVQCRIIKKFASGGYGQFPDWYLDQVKSILDLTDFPNAREQLRIGWIDPRTQSCHKPSPSAHTSPRRPMRIVNGVPSTSSSSDDEKWPQDTSNTKISDTSADVKMIKLAEGEIGAIFIRRERHEGTAFLHPAADQSAVHPDRLERVREEEQADESNGNRELRAVLADHDIHVPDGRQVQPFRGWRLLSAGGNRGFSETHGSTAAPAPLALSRRALRKSTTRLVTPVIVREEEL</sequence>
<dbReference type="EMBL" id="ML995809">
    <property type="protein sequence ID" value="KAF2774084.1"/>
    <property type="molecule type" value="Genomic_DNA"/>
</dbReference>
<dbReference type="AlphaFoldDB" id="A0A6G1LPJ3"/>
<dbReference type="Proteomes" id="UP000799436">
    <property type="component" value="Unassembled WGS sequence"/>
</dbReference>
<name>A0A6G1LPJ3_9PEZI</name>
<feature type="compositionally biased region" description="Polar residues" evidence="1">
    <location>
        <begin position="350"/>
        <end position="359"/>
    </location>
</feature>
<dbReference type="OrthoDB" id="412402at2759"/>
<reference evidence="2" key="1">
    <citation type="journal article" date="2020" name="Stud. Mycol.">
        <title>101 Dothideomycetes genomes: a test case for predicting lifestyles and emergence of pathogens.</title>
        <authorList>
            <person name="Haridas S."/>
            <person name="Albert R."/>
            <person name="Binder M."/>
            <person name="Bloem J."/>
            <person name="Labutti K."/>
            <person name="Salamov A."/>
            <person name="Andreopoulos B."/>
            <person name="Baker S."/>
            <person name="Barry K."/>
            <person name="Bills G."/>
            <person name="Bluhm B."/>
            <person name="Cannon C."/>
            <person name="Castanera R."/>
            <person name="Culley D."/>
            <person name="Daum C."/>
            <person name="Ezra D."/>
            <person name="Gonzalez J."/>
            <person name="Henrissat B."/>
            <person name="Kuo A."/>
            <person name="Liang C."/>
            <person name="Lipzen A."/>
            <person name="Lutzoni F."/>
            <person name="Magnuson J."/>
            <person name="Mondo S."/>
            <person name="Nolan M."/>
            <person name="Ohm R."/>
            <person name="Pangilinan J."/>
            <person name="Park H.-J."/>
            <person name="Ramirez L."/>
            <person name="Alfaro M."/>
            <person name="Sun H."/>
            <person name="Tritt A."/>
            <person name="Yoshinaga Y."/>
            <person name="Zwiers L.-H."/>
            <person name="Turgeon B."/>
            <person name="Goodwin S."/>
            <person name="Spatafora J."/>
            <person name="Crous P."/>
            <person name="Grigoriev I."/>
        </authorList>
    </citation>
    <scope>NUCLEOTIDE SEQUENCE</scope>
    <source>
        <strain evidence="2">CBS 116005</strain>
    </source>
</reference>
<feature type="region of interest" description="Disordered" evidence="1">
    <location>
        <begin position="310"/>
        <end position="359"/>
    </location>
</feature>
<accession>A0A6G1LPJ3</accession>
<gene>
    <name evidence="2" type="ORF">EJ03DRAFT_323425</name>
</gene>
<proteinExistence type="predicted"/>
<protein>
    <submittedName>
        <fullName evidence="2">Uncharacterized protein</fullName>
    </submittedName>
</protein>
<dbReference type="PANTHER" id="PTHR36847">
    <property type="entry name" value="AMIDOLIGASE ENZYME"/>
    <property type="match status" value="1"/>
</dbReference>
<evidence type="ECO:0000256" key="1">
    <source>
        <dbReference type="SAM" id="MobiDB-lite"/>
    </source>
</evidence>
<keyword evidence="3" id="KW-1185">Reference proteome</keyword>
<feature type="compositionally biased region" description="Polar residues" evidence="1">
    <location>
        <begin position="311"/>
        <end position="324"/>
    </location>
</feature>